<name>A0A6G0VTS6_APHCR</name>
<dbReference type="OrthoDB" id="7697670at2759"/>
<dbReference type="GO" id="GO:0008270">
    <property type="term" value="F:zinc ion binding"/>
    <property type="evidence" value="ECO:0007669"/>
    <property type="project" value="UniProtKB-KW"/>
</dbReference>
<comment type="caution">
    <text evidence="3">The sequence shown here is derived from an EMBL/GenBank/DDBJ whole genome shotgun (WGS) entry which is preliminary data.</text>
</comment>
<feature type="domain" description="SWIM-type" evidence="2">
    <location>
        <begin position="100"/>
        <end position="136"/>
    </location>
</feature>
<dbReference type="Pfam" id="PF09588">
    <property type="entry name" value="YqaJ"/>
    <property type="match status" value="1"/>
</dbReference>
<dbReference type="AlphaFoldDB" id="A0A6G0VTS6"/>
<evidence type="ECO:0000256" key="1">
    <source>
        <dbReference type="PROSITE-ProRule" id="PRU00325"/>
    </source>
</evidence>
<sequence>MYYCRETNSDRRMWLGKSDDVVGTTKIYLLSIKKPNATCCILIFNIVRVSNYSNVKFNEKKALNLVKSNHVINVQEIKSSDDQLNFISGHVIRQTSVTSMPYKLDETRTIRNAFCECVVGAGERCKHIGALFYFINNEESYSQTDFPQTWGKPSKAGEKKYKKGKRISELFPVKKQKLDTMEVNDNNLFENHELLDLYCPLSINLKIEMRTEVDLICEKTLKYIIDEVDKKIIFETNNPYLNTLILRQKLFPIVKSPCNFPLNFELSEFYFNLIFVTEEKIKTIFNQTINQSDQYWLNNRKFRISASTKVHKIKTLKILTHERQISLAKSLLDSKPLIGKAAKNVKYGYQTENKAFEAYSKMVGFEVIKCGLVVHVDKHWLCASPDGIVLINNRPNKVLDIKCPITCQDKSIIDPVTNIPNVKYLKLINGEITLKKSHSYYSQCQILMYVTGLDECDLFVYKLLSPVLIFIKNNNKQFSLVIKERLLLGINLSKILNILNVVPVKSFKEFSFLTD</sequence>
<dbReference type="Gene3D" id="3.90.320.10">
    <property type="match status" value="1"/>
</dbReference>
<evidence type="ECO:0000313" key="3">
    <source>
        <dbReference type="EMBL" id="KAF0709717.1"/>
    </source>
</evidence>
<accession>A0A6G0VTS6</accession>
<dbReference type="InterPro" id="IPR007527">
    <property type="entry name" value="Znf_SWIM"/>
</dbReference>
<dbReference type="Proteomes" id="UP000478052">
    <property type="component" value="Unassembled WGS sequence"/>
</dbReference>
<keyword evidence="4" id="KW-1185">Reference proteome</keyword>
<protein>
    <submittedName>
        <fullName evidence="3">SWIM-type domain-containing protein</fullName>
    </submittedName>
</protein>
<dbReference type="GO" id="GO:0006281">
    <property type="term" value="P:DNA repair"/>
    <property type="evidence" value="ECO:0007669"/>
    <property type="project" value="UniProtKB-ARBA"/>
</dbReference>
<reference evidence="3 4" key="1">
    <citation type="submission" date="2019-08" db="EMBL/GenBank/DDBJ databases">
        <title>Whole genome of Aphis craccivora.</title>
        <authorList>
            <person name="Voronova N.V."/>
            <person name="Shulinski R.S."/>
            <person name="Bandarenka Y.V."/>
            <person name="Zhorov D.G."/>
            <person name="Warner D."/>
        </authorList>
    </citation>
    <scope>NUCLEOTIDE SEQUENCE [LARGE SCALE GENOMIC DNA]</scope>
    <source>
        <strain evidence="3">180601</strain>
        <tissue evidence="3">Whole Body</tissue>
    </source>
</reference>
<keyword evidence="1" id="KW-0863">Zinc-finger</keyword>
<keyword evidence="1" id="KW-0862">Zinc</keyword>
<dbReference type="InterPro" id="IPR011604">
    <property type="entry name" value="PDDEXK-like_dom_sf"/>
</dbReference>
<dbReference type="PANTHER" id="PTHR47526">
    <property type="entry name" value="ATP-DEPENDENT DNA HELICASE"/>
    <property type="match status" value="1"/>
</dbReference>
<evidence type="ECO:0000259" key="2">
    <source>
        <dbReference type="PROSITE" id="PS50966"/>
    </source>
</evidence>
<proteinExistence type="predicted"/>
<dbReference type="PROSITE" id="PS50966">
    <property type="entry name" value="ZF_SWIM"/>
    <property type="match status" value="1"/>
</dbReference>
<dbReference type="InterPro" id="IPR011335">
    <property type="entry name" value="Restrct_endonuc-II-like"/>
</dbReference>
<keyword evidence="1" id="KW-0479">Metal-binding</keyword>
<dbReference type="InterPro" id="IPR019080">
    <property type="entry name" value="YqaJ_viral_recombinase"/>
</dbReference>
<dbReference type="CDD" id="cd22343">
    <property type="entry name" value="PDDEXK_lambda_exonuclease-like"/>
    <property type="match status" value="1"/>
</dbReference>
<gene>
    <name evidence="3" type="ORF">FWK35_00034653</name>
</gene>
<dbReference type="SUPFAM" id="SSF52980">
    <property type="entry name" value="Restriction endonuclease-like"/>
    <property type="match status" value="1"/>
</dbReference>
<organism evidence="3 4">
    <name type="scientific">Aphis craccivora</name>
    <name type="common">Cowpea aphid</name>
    <dbReference type="NCBI Taxonomy" id="307492"/>
    <lineage>
        <taxon>Eukaryota</taxon>
        <taxon>Metazoa</taxon>
        <taxon>Ecdysozoa</taxon>
        <taxon>Arthropoda</taxon>
        <taxon>Hexapoda</taxon>
        <taxon>Insecta</taxon>
        <taxon>Pterygota</taxon>
        <taxon>Neoptera</taxon>
        <taxon>Paraneoptera</taxon>
        <taxon>Hemiptera</taxon>
        <taxon>Sternorrhyncha</taxon>
        <taxon>Aphidomorpha</taxon>
        <taxon>Aphidoidea</taxon>
        <taxon>Aphididae</taxon>
        <taxon>Aphidini</taxon>
        <taxon>Aphis</taxon>
        <taxon>Aphis</taxon>
    </lineage>
</organism>
<dbReference type="PANTHER" id="PTHR47526:SF3">
    <property type="entry name" value="PHD-TYPE DOMAIN-CONTAINING PROTEIN"/>
    <property type="match status" value="1"/>
</dbReference>
<dbReference type="EMBL" id="VUJU01011857">
    <property type="protein sequence ID" value="KAF0709717.1"/>
    <property type="molecule type" value="Genomic_DNA"/>
</dbReference>
<evidence type="ECO:0000313" key="4">
    <source>
        <dbReference type="Proteomes" id="UP000478052"/>
    </source>
</evidence>